<sequence>MRLLKITLCFGLVWTMTSCYSVRFQVENGQWEPKDTEGGDPYYSGYYVRTVQKKVVFKKLTTGADYFNISDCESGALHTVEYRNTFGGILLNLVTFGGRKKVNVKYVCIKENSM</sequence>
<dbReference type="OrthoDB" id="1445748at2"/>
<keyword evidence="2" id="KW-1185">Reference proteome</keyword>
<dbReference type="Proteomes" id="UP000276603">
    <property type="component" value="Unassembled WGS sequence"/>
</dbReference>
<reference evidence="1 2" key="1">
    <citation type="submission" date="2018-10" db="EMBL/GenBank/DDBJ databases">
        <title>Ulvibacterium marinum gen. nov., sp. nov., a novel marine bacterium of the family Flavobacteriaceae, isolated from a culture of the green alga Ulva prolifera.</title>
        <authorList>
            <person name="Zhang Z."/>
        </authorList>
    </citation>
    <scope>NUCLEOTIDE SEQUENCE [LARGE SCALE GENOMIC DNA]</scope>
    <source>
        <strain evidence="1 2">CCMM003</strain>
    </source>
</reference>
<name>A0A3B0C9C8_9FLAO</name>
<accession>A0A3B0C9C8</accession>
<organism evidence="1 2">
    <name type="scientific">Ulvibacterium marinum</name>
    <dbReference type="NCBI Taxonomy" id="2419782"/>
    <lineage>
        <taxon>Bacteria</taxon>
        <taxon>Pseudomonadati</taxon>
        <taxon>Bacteroidota</taxon>
        <taxon>Flavobacteriia</taxon>
        <taxon>Flavobacteriales</taxon>
        <taxon>Flavobacteriaceae</taxon>
        <taxon>Ulvibacterium</taxon>
    </lineage>
</organism>
<dbReference type="AlphaFoldDB" id="A0A3B0C9C8"/>
<dbReference type="RefSeq" id="WP_120711295.1">
    <property type="nucleotide sequence ID" value="NZ_CANMKH010000002.1"/>
</dbReference>
<evidence type="ECO:0000313" key="1">
    <source>
        <dbReference type="EMBL" id="RKN81138.1"/>
    </source>
</evidence>
<gene>
    <name evidence="1" type="ORF">D7Z94_09350</name>
</gene>
<protein>
    <recommendedName>
        <fullName evidence="3">Lipoprotein</fullName>
    </recommendedName>
</protein>
<proteinExistence type="predicted"/>
<evidence type="ECO:0000313" key="2">
    <source>
        <dbReference type="Proteomes" id="UP000276603"/>
    </source>
</evidence>
<dbReference type="PROSITE" id="PS51257">
    <property type="entry name" value="PROKAR_LIPOPROTEIN"/>
    <property type="match status" value="1"/>
</dbReference>
<comment type="caution">
    <text evidence="1">The sequence shown here is derived from an EMBL/GenBank/DDBJ whole genome shotgun (WGS) entry which is preliminary data.</text>
</comment>
<dbReference type="EMBL" id="RBCJ01000002">
    <property type="protein sequence ID" value="RKN81138.1"/>
    <property type="molecule type" value="Genomic_DNA"/>
</dbReference>
<evidence type="ECO:0008006" key="3">
    <source>
        <dbReference type="Google" id="ProtNLM"/>
    </source>
</evidence>